<evidence type="ECO:0000313" key="3">
    <source>
        <dbReference type="EMBL" id="EFA83611.1"/>
    </source>
</evidence>
<comment type="caution">
    <text evidence="3">The sequence shown here is derived from an EMBL/GenBank/DDBJ whole genome shotgun (WGS) entry which is preliminary data.</text>
</comment>
<evidence type="ECO:0000256" key="2">
    <source>
        <dbReference type="SAM" id="MobiDB-lite"/>
    </source>
</evidence>
<dbReference type="GeneID" id="31358200"/>
<feature type="region of interest" description="Disordered" evidence="2">
    <location>
        <begin position="283"/>
        <end position="303"/>
    </location>
</feature>
<dbReference type="AlphaFoldDB" id="D3B2R3"/>
<evidence type="ECO:0000313" key="4">
    <source>
        <dbReference type="Proteomes" id="UP000001396"/>
    </source>
</evidence>
<dbReference type="EMBL" id="ADBJ01000010">
    <property type="protein sequence ID" value="EFA83611.1"/>
    <property type="molecule type" value="Genomic_DNA"/>
</dbReference>
<evidence type="ECO:0000256" key="1">
    <source>
        <dbReference type="SAM" id="Coils"/>
    </source>
</evidence>
<dbReference type="RefSeq" id="XP_020435728.1">
    <property type="nucleotide sequence ID" value="XM_020573656.1"/>
</dbReference>
<accession>D3B2R3</accession>
<organism evidence="3 4">
    <name type="scientific">Heterostelium pallidum (strain ATCC 26659 / Pp 5 / PN500)</name>
    <name type="common">Cellular slime mold</name>
    <name type="synonym">Polysphondylium pallidum</name>
    <dbReference type="NCBI Taxonomy" id="670386"/>
    <lineage>
        <taxon>Eukaryota</taxon>
        <taxon>Amoebozoa</taxon>
        <taxon>Evosea</taxon>
        <taxon>Eumycetozoa</taxon>
        <taxon>Dictyostelia</taxon>
        <taxon>Acytosteliales</taxon>
        <taxon>Acytosteliaceae</taxon>
        <taxon>Heterostelium</taxon>
    </lineage>
</organism>
<keyword evidence="1" id="KW-0175">Coiled coil</keyword>
<gene>
    <name evidence="3" type="ORF">PPL_02677</name>
</gene>
<dbReference type="Proteomes" id="UP000001396">
    <property type="component" value="Unassembled WGS sequence"/>
</dbReference>
<dbReference type="InParanoid" id="D3B2R3"/>
<name>D3B2R3_HETP5</name>
<protein>
    <submittedName>
        <fullName evidence="3">Uncharacterized protein</fullName>
    </submittedName>
</protein>
<feature type="coiled-coil region" evidence="1">
    <location>
        <begin position="60"/>
        <end position="87"/>
    </location>
</feature>
<proteinExistence type="predicted"/>
<keyword evidence="4" id="KW-1185">Reference proteome</keyword>
<sequence>MINNKYFLICCTSMVIKVAYCKIFATVLTTIVDEEVLVLVIGVIRVQKLIDFLEKDTAMMINNEERIDQIKQQKQREEVQQQQQSSKLFFKIINHKYIVKLIFSNIQNQNIYDRRYRQIYWASQAIKSKHFGVLKLKLQRNDPFEFVGEDFIDLFGRCTDNELLELLLLRYNQYLNDSYQSTEDDDVNITTSIVTSSASIQHPQYSLIESAVEHGNITALQLLIYHYRHLLGPADIYKLLDVALSASNHASIDIIKELHHRYTQFTGALIYSVSNLPIKLQSSSSSSTSSSSLSSSSSSSSSLSSKVSLVFNNSTPSYADQSAMLYQLLKFIMQHKLSIDIKNNEQLVEILLVADESMLKYYFTETTKVTTSTTITSTPQLKFNKYTVLSLMNRLCLSKSNNIYQHTNLLIDIIENLNILNKSIINQLKLEYNSNNNNNNSSNNNNNNNSSSSNILYIKTIKLIRMILYKYRLIERFENNNKKSVNSGNIENWRILCLSFIVGTKDLELIQMFSELLNSSDDTVDQTTTATATSLNFENIGNNINIVVQSLISIDFDPIIVQSLYNLNLINDRMLRSSVTMLLVLSCDSHIAISRYITQLVAIGEDPIDLFDLVSQYVKSNILPLLSDTIIGQLLALDRIEKKLQHLNQQLQLHQQQHSVYLLNNNSVTNAANSGSVELINHLLINLRQPVNLSKLLIKLTRQGHLSAIQHLFKANIFNTDLITTETISNAIFNGDYHLIGYLLDRNPTNISLNTFCFYIGKVGSVELFERVIELPSGRDQLQQTNNLNINENHRDNAILYYLYCGGCFSSDFQFLSYLETNYQYPDVSNSHSRLQGIHYASMMGNSVLLARLFSEIEPLMDADTLLSEVDKSLVVCMNYDRVNTARHILSIMLPKYPKLLNNIPQYLKMSVDYENTPLIKYFIKITNQYKMVGVAPSIIYKGSNLTIKELISTIQ</sequence>
<reference evidence="3 4" key="1">
    <citation type="journal article" date="2011" name="Genome Res.">
        <title>Phylogeny-wide analysis of social amoeba genomes highlights ancient origins for complex intercellular communication.</title>
        <authorList>
            <person name="Heidel A.J."/>
            <person name="Lawal H.M."/>
            <person name="Felder M."/>
            <person name="Schilde C."/>
            <person name="Helps N.R."/>
            <person name="Tunggal B."/>
            <person name="Rivero F."/>
            <person name="John U."/>
            <person name="Schleicher M."/>
            <person name="Eichinger L."/>
            <person name="Platzer M."/>
            <person name="Noegel A.A."/>
            <person name="Schaap P."/>
            <person name="Gloeckner G."/>
        </authorList>
    </citation>
    <scope>NUCLEOTIDE SEQUENCE [LARGE SCALE GENOMIC DNA]</scope>
    <source>
        <strain evidence="4">ATCC 26659 / Pp 5 / PN500</strain>
    </source>
</reference>